<organism evidence="2 3">
    <name type="scientific">Shewanella benthica</name>
    <dbReference type="NCBI Taxonomy" id="43661"/>
    <lineage>
        <taxon>Bacteria</taxon>
        <taxon>Pseudomonadati</taxon>
        <taxon>Pseudomonadota</taxon>
        <taxon>Gammaproteobacteria</taxon>
        <taxon>Alteromonadales</taxon>
        <taxon>Shewanellaceae</taxon>
        <taxon>Shewanella</taxon>
    </lineage>
</organism>
<sequence>MNAMDKPPDDPQTDTSVNSSANTGNPLSKARYLLSALGPGLLMAAAAIGRYADPVHPPLYRSTGADCLTI</sequence>
<dbReference type="AlphaFoldDB" id="A0A330MAL3"/>
<dbReference type="KEGG" id="sbk:SHEWBE_4080"/>
<feature type="compositionally biased region" description="Polar residues" evidence="1">
    <location>
        <begin position="13"/>
        <end position="25"/>
    </location>
</feature>
<accession>A0A330MAL3</accession>
<evidence type="ECO:0000313" key="3">
    <source>
        <dbReference type="Proteomes" id="UP000250123"/>
    </source>
</evidence>
<name>A0A330MAL3_9GAMM</name>
<gene>
    <name evidence="2" type="ORF">SHEWBE_4080</name>
</gene>
<dbReference type="EMBL" id="LS483452">
    <property type="protein sequence ID" value="SQH78040.1"/>
    <property type="molecule type" value="Genomic_DNA"/>
</dbReference>
<dbReference type="Proteomes" id="UP000250123">
    <property type="component" value="Chromosome SHEWBE"/>
</dbReference>
<reference evidence="3" key="1">
    <citation type="submission" date="2018-06" db="EMBL/GenBank/DDBJ databases">
        <authorList>
            <person name="Cea G.-C."/>
            <person name="William W."/>
        </authorList>
    </citation>
    <scope>NUCLEOTIDE SEQUENCE [LARGE SCALE GENOMIC DNA]</scope>
    <source>
        <strain evidence="3">DB21MT-2</strain>
    </source>
</reference>
<proteinExistence type="predicted"/>
<feature type="region of interest" description="Disordered" evidence="1">
    <location>
        <begin position="1"/>
        <end position="25"/>
    </location>
</feature>
<evidence type="ECO:0000256" key="1">
    <source>
        <dbReference type="SAM" id="MobiDB-lite"/>
    </source>
</evidence>
<evidence type="ECO:0000313" key="2">
    <source>
        <dbReference type="EMBL" id="SQH78040.1"/>
    </source>
</evidence>
<protein>
    <submittedName>
        <fullName evidence="2">Uncharacterized protein</fullName>
    </submittedName>
</protein>